<dbReference type="PROSITE" id="PS50005">
    <property type="entry name" value="TPR"/>
    <property type="match status" value="2"/>
</dbReference>
<feature type="transmembrane region" description="Helical" evidence="2">
    <location>
        <begin position="201"/>
        <end position="219"/>
    </location>
</feature>
<evidence type="ECO:0000256" key="1">
    <source>
        <dbReference type="PROSITE-ProRule" id="PRU00339"/>
    </source>
</evidence>
<comment type="caution">
    <text evidence="3">The sequence shown here is derived from an EMBL/GenBank/DDBJ whole genome shotgun (WGS) entry which is preliminary data.</text>
</comment>
<feature type="transmembrane region" description="Helical" evidence="2">
    <location>
        <begin position="177"/>
        <end position="195"/>
    </location>
</feature>
<accession>A0A2G6KH63</accession>
<feature type="transmembrane region" description="Helical" evidence="2">
    <location>
        <begin position="529"/>
        <end position="555"/>
    </location>
</feature>
<dbReference type="SUPFAM" id="SSF48452">
    <property type="entry name" value="TPR-like"/>
    <property type="match status" value="1"/>
</dbReference>
<keyword evidence="1" id="KW-0802">TPR repeat</keyword>
<feature type="transmembrane region" description="Helical" evidence="2">
    <location>
        <begin position="226"/>
        <end position="246"/>
    </location>
</feature>
<sequence>MSGLQPASAISRGRDALGLKNEDMLKKIRPEYAILIGLFAFLMGIASTVEYRRMINYIFGDEAVYYMMAQSFAYDLDLEYTQKDLWRVYEDGWHAGPQGVFLTQIADFTLTDESLQQLRRERLPDEFPIKLNALKDNTINTRARFLNAVEETLETRLTPEQRKAILKHTRKENTKIYYSKSFAYALLLAPFLAAFGFQGFLILNMLLLFIMIVMGWLYLRQYNASLISLVLVITFFLLSASFIYTYWLTPETFNMFCITFGLFLWLYKREKRQIQQSQRRHSKNSWLSAPFRFVRWLFTTPNGRLYLAPIPIAVAGASKLPNVLFIFPIAADVLLEGYLHIFSKRKTASSVISRPLLRWRSSPPWRYAGKLIMVCAIFVIILMLFYVLQYVFTGNFNQYSGDRRTFYWRFPFDSARDIWEKGIRLSNDDYFEESFYVNPSVLLHNAYYYIFGRFTGLLPYFFCSFIALYYCGRRFFSTTASSSAVTRRNLLLLLTIGGNIFVYIFMAPGNYQGGGGAFGNRFFVNIYPAFLFLITSFSSLYPLVVSWVVGSLFLAQVLINPFQISTYPASQAFRMPYRLLPVELTLLNTLPTYVNSHLVQSAVSGKQEAHRLYFFDENSTDQTPYDFWVRGEKTVEMAVRLSYPRDYLTVTIKNGPIGNQVDVTVAGSTQTVHFGRQQEIRQLIFPLDKGVPYFKTEVYPVKICSHSGFVPKFTAGIGLDDPRYLGCRVSISSNLFDAGKVLVEQGHFQQAMEQLQAVLNVYPLHAQAEYYLGRAYLGLQRPEDAQAAFLRAKALLPNFQAEFWAYCRSLKKDCRPKEFPHPPDEPLEASLDELLEPFRIRFEAEDFLFSTGERIELPDASHGKVVEFHPGQHSPGFLQYGQFQVLPEGQYQARFRIKTGRTNDASAPLVTTAFSYDVFGKRQGIIVKDLVAVHADELFETAAYREYILNFELYSPETVEFRVETTGQASVTVDRIEVYHRLPLQVFEGIAESQQRLGETEKSYHTLQQVIRLSPSSPECQRAYLQLLFELHKWEEASQFIQDDVTFSEFQSGLLTGLFEENSRFREEWPPGLQQLAEEALFPVKPEIPMNIVFDDRIEFQGYSLSNTSIAPGDTFSIHYFWKAVRASCENYTISVHFTKKGGLFVSETATKIKRRFNLPGLNMFQQNHEPLHGTYPTEKWLPDEFIHEQYNISAPHDIEPGTYEIRIGLWNPLTGDRLRDAEGQHSVKIGELHIDDARMD</sequence>
<proteinExistence type="predicted"/>
<dbReference type="AlphaFoldDB" id="A0A2G6KH63"/>
<name>A0A2G6KH63_9BACT</name>
<keyword evidence="2" id="KW-0812">Transmembrane</keyword>
<evidence type="ECO:0008006" key="5">
    <source>
        <dbReference type="Google" id="ProtNLM"/>
    </source>
</evidence>
<gene>
    <name evidence="3" type="ORF">CSA56_05905</name>
</gene>
<dbReference type="Pfam" id="PF13432">
    <property type="entry name" value="TPR_16"/>
    <property type="match status" value="1"/>
</dbReference>
<dbReference type="Gene3D" id="1.25.40.10">
    <property type="entry name" value="Tetratricopeptide repeat domain"/>
    <property type="match status" value="1"/>
</dbReference>
<feature type="transmembrane region" description="Helical" evidence="2">
    <location>
        <begin position="252"/>
        <end position="267"/>
    </location>
</feature>
<evidence type="ECO:0000313" key="3">
    <source>
        <dbReference type="EMBL" id="PIE35011.1"/>
    </source>
</evidence>
<reference evidence="3 4" key="1">
    <citation type="submission" date="2017-10" db="EMBL/GenBank/DDBJ databases">
        <title>Novel microbial diversity and functional potential in the marine mammal oral microbiome.</title>
        <authorList>
            <person name="Dudek N.K."/>
            <person name="Sun C.L."/>
            <person name="Burstein D."/>
            <person name="Kantor R.S."/>
            <person name="Aliaga Goltsman D.S."/>
            <person name="Bik E.M."/>
            <person name="Thomas B.C."/>
            <person name="Banfield J.F."/>
            <person name="Relman D.A."/>
        </authorList>
    </citation>
    <scope>NUCLEOTIDE SEQUENCE [LARGE SCALE GENOMIC DNA]</scope>
    <source>
        <strain evidence="3">DOLJORAL78_47_16</strain>
    </source>
</reference>
<dbReference type="SMART" id="SM00028">
    <property type="entry name" value="TPR"/>
    <property type="match status" value="3"/>
</dbReference>
<feature type="transmembrane region" description="Helical" evidence="2">
    <location>
        <begin position="32"/>
        <end position="49"/>
    </location>
</feature>
<feature type="transmembrane region" description="Helical" evidence="2">
    <location>
        <begin position="490"/>
        <end position="509"/>
    </location>
</feature>
<feature type="repeat" description="TPR" evidence="1">
    <location>
        <begin position="732"/>
        <end position="765"/>
    </location>
</feature>
<evidence type="ECO:0000256" key="2">
    <source>
        <dbReference type="SAM" id="Phobius"/>
    </source>
</evidence>
<dbReference type="EMBL" id="PDSK01000067">
    <property type="protein sequence ID" value="PIE35011.1"/>
    <property type="molecule type" value="Genomic_DNA"/>
</dbReference>
<feature type="transmembrane region" description="Helical" evidence="2">
    <location>
        <begin position="367"/>
        <end position="392"/>
    </location>
</feature>
<feature type="repeat" description="TPR" evidence="1">
    <location>
        <begin position="766"/>
        <end position="799"/>
    </location>
</feature>
<dbReference type="InterPro" id="IPR011990">
    <property type="entry name" value="TPR-like_helical_dom_sf"/>
</dbReference>
<protein>
    <recommendedName>
        <fullName evidence="5">Tetratricopeptide repeat protein</fullName>
    </recommendedName>
</protein>
<dbReference type="Proteomes" id="UP000230821">
    <property type="component" value="Unassembled WGS sequence"/>
</dbReference>
<dbReference type="InterPro" id="IPR019734">
    <property type="entry name" value="TPR_rpt"/>
</dbReference>
<organism evidence="3 4">
    <name type="scientific">candidate division KSB3 bacterium</name>
    <dbReference type="NCBI Taxonomy" id="2044937"/>
    <lineage>
        <taxon>Bacteria</taxon>
        <taxon>candidate division KSB3</taxon>
    </lineage>
</organism>
<feature type="transmembrane region" description="Helical" evidence="2">
    <location>
        <begin position="446"/>
        <end position="470"/>
    </location>
</feature>
<keyword evidence="2" id="KW-1133">Transmembrane helix</keyword>
<keyword evidence="2" id="KW-0472">Membrane</keyword>
<evidence type="ECO:0000313" key="4">
    <source>
        <dbReference type="Proteomes" id="UP000230821"/>
    </source>
</evidence>